<dbReference type="EMBL" id="CADEPI010000050">
    <property type="protein sequence ID" value="CAB3370152.1"/>
    <property type="molecule type" value="Genomic_DNA"/>
</dbReference>
<accession>A0A8S1CQ36</accession>
<evidence type="ECO:0000313" key="3">
    <source>
        <dbReference type="Proteomes" id="UP000494165"/>
    </source>
</evidence>
<dbReference type="AlphaFoldDB" id="A0A8S1CQ36"/>
<comment type="caution">
    <text evidence="2">The sequence shown here is derived from an EMBL/GenBank/DDBJ whole genome shotgun (WGS) entry which is preliminary data.</text>
</comment>
<feature type="region of interest" description="Disordered" evidence="1">
    <location>
        <begin position="85"/>
        <end position="144"/>
    </location>
</feature>
<proteinExistence type="predicted"/>
<feature type="compositionally biased region" description="Basic residues" evidence="1">
    <location>
        <begin position="128"/>
        <end position="144"/>
    </location>
</feature>
<dbReference type="Proteomes" id="UP000494165">
    <property type="component" value="Unassembled WGS sequence"/>
</dbReference>
<sequence length="281" mass="31346">MMSVVVARSLDGDEDMADGSTLADIWSALQETNSNLQKCNEIINKFYFDTDTKPKRIAVAHEEATFTLSENSTLIGVGCMDHSYQTKLPPEMTENNRSTENIDSDKKHSLKVQNNASAAARPQPPKTSARKSKPKSGRRSKTVAKLRKRLSALKREVRVRDLRLGQLEGAVGALADLSTRSQRAYYVLLHEIARQLFETADLLQVGGCDPSARPAPTASLAPWFETLYLLSRKIKQRLLQSRTTMETPTQNGSLEIRLTEIMSRLETSLSFHPRGNANRDS</sequence>
<organism evidence="2 3">
    <name type="scientific">Cloeon dipterum</name>
    <dbReference type="NCBI Taxonomy" id="197152"/>
    <lineage>
        <taxon>Eukaryota</taxon>
        <taxon>Metazoa</taxon>
        <taxon>Ecdysozoa</taxon>
        <taxon>Arthropoda</taxon>
        <taxon>Hexapoda</taxon>
        <taxon>Insecta</taxon>
        <taxon>Pterygota</taxon>
        <taxon>Palaeoptera</taxon>
        <taxon>Ephemeroptera</taxon>
        <taxon>Pisciforma</taxon>
        <taxon>Baetidae</taxon>
        <taxon>Cloeon</taxon>
    </lineage>
</organism>
<keyword evidence="3" id="KW-1185">Reference proteome</keyword>
<gene>
    <name evidence="2" type="ORF">CLODIP_2_CD12104</name>
</gene>
<reference evidence="2 3" key="1">
    <citation type="submission" date="2020-04" db="EMBL/GenBank/DDBJ databases">
        <authorList>
            <person name="Alioto T."/>
            <person name="Alioto T."/>
            <person name="Gomez Garrido J."/>
        </authorList>
    </citation>
    <scope>NUCLEOTIDE SEQUENCE [LARGE SCALE GENOMIC DNA]</scope>
</reference>
<evidence type="ECO:0000256" key="1">
    <source>
        <dbReference type="SAM" id="MobiDB-lite"/>
    </source>
</evidence>
<protein>
    <submittedName>
        <fullName evidence="2">Uncharacterized protein</fullName>
    </submittedName>
</protein>
<name>A0A8S1CQ36_9INSE</name>
<evidence type="ECO:0000313" key="2">
    <source>
        <dbReference type="EMBL" id="CAB3370152.1"/>
    </source>
</evidence>